<feature type="region of interest" description="Disordered" evidence="1">
    <location>
        <begin position="284"/>
        <end position="329"/>
    </location>
</feature>
<keyword evidence="4" id="KW-1185">Reference proteome</keyword>
<dbReference type="RefSeq" id="XP_050505212.1">
    <property type="nucleotide sequence ID" value="XM_050649255.1"/>
</dbReference>
<dbReference type="PANTHER" id="PTHR35374:SF1">
    <property type="entry name" value="PROTEIN KINASE DOMAIN-CONTAINING PROTEIN"/>
    <property type="match status" value="1"/>
</dbReference>
<dbReference type="PANTHER" id="PTHR35374">
    <property type="entry name" value="CYCLIN-DEPENDENT KINASE 11A-LIKE"/>
    <property type="match status" value="1"/>
</dbReference>
<name>A0ABM5K4U9_DIAVI</name>
<dbReference type="Pfam" id="PF26634">
    <property type="entry name" value="DUF8207"/>
    <property type="match status" value="1"/>
</dbReference>
<protein>
    <recommendedName>
        <fullName evidence="2">DUF8207 domain-containing protein</fullName>
    </recommendedName>
</protein>
<reference evidence="3" key="1">
    <citation type="submission" date="2025-05" db="UniProtKB">
        <authorList>
            <consortium name="EnsemblMetazoa"/>
        </authorList>
    </citation>
    <scope>IDENTIFICATION</scope>
</reference>
<sequence>MSSNRAVQVNKLAAIVREKYKALRRMQADEKELLQSTFKPITTPLKEITNYMNKNVPKPDLNEDDLQTNQPSQTSDDEPLHIQTSYNPYLETYTQDLGNTDQIFGPTFNWETGEWEFGNHTIQFGKDSIKMDSHIFKATPGLYELIFSKEPTQYTLADQKIYKTLLDESGVHKDDRGRLRHQSRTTKYEKIIKPMYLGKRRTQVLHGTAKNVEPDAENTSDIQQQGKRRHISQKEQDAKNMQIQGSKIRHQSHTTKYEKNIKPMYLGKRRRRTQVLHGTAKNVEPDAENTSDIQQQGKRRHISQKEQDAKNMQIQGSKINRDDVPSRPLETRDRDIANKQVLNELQEIWFQYNKYGDPNMLVKGLKILSKADALTGKEAAEIIEELKYLDIID</sequence>
<evidence type="ECO:0000256" key="1">
    <source>
        <dbReference type="SAM" id="MobiDB-lite"/>
    </source>
</evidence>
<organism evidence="3 4">
    <name type="scientific">Diabrotica virgifera virgifera</name>
    <name type="common">western corn rootworm</name>
    <dbReference type="NCBI Taxonomy" id="50390"/>
    <lineage>
        <taxon>Eukaryota</taxon>
        <taxon>Metazoa</taxon>
        <taxon>Ecdysozoa</taxon>
        <taxon>Arthropoda</taxon>
        <taxon>Hexapoda</taxon>
        <taxon>Insecta</taxon>
        <taxon>Pterygota</taxon>
        <taxon>Neoptera</taxon>
        <taxon>Endopterygota</taxon>
        <taxon>Coleoptera</taxon>
        <taxon>Polyphaga</taxon>
        <taxon>Cucujiformia</taxon>
        <taxon>Chrysomeloidea</taxon>
        <taxon>Chrysomelidae</taxon>
        <taxon>Galerucinae</taxon>
        <taxon>Diabroticina</taxon>
        <taxon>Diabroticites</taxon>
        <taxon>Diabrotica</taxon>
    </lineage>
</organism>
<dbReference type="EnsemblMetazoa" id="XM_050649255.1">
    <property type="protein sequence ID" value="XP_050505212.1"/>
    <property type="gene ID" value="LOC126883604"/>
</dbReference>
<dbReference type="InterPro" id="IPR058520">
    <property type="entry name" value="DUF8207"/>
</dbReference>
<feature type="compositionally biased region" description="Basic and acidic residues" evidence="1">
    <location>
        <begin position="319"/>
        <end position="329"/>
    </location>
</feature>
<evidence type="ECO:0000313" key="4">
    <source>
        <dbReference type="Proteomes" id="UP001652700"/>
    </source>
</evidence>
<feature type="domain" description="DUF8207" evidence="2">
    <location>
        <begin position="100"/>
        <end position="196"/>
    </location>
</feature>
<dbReference type="Proteomes" id="UP001652700">
    <property type="component" value="Unplaced"/>
</dbReference>
<feature type="region of interest" description="Disordered" evidence="1">
    <location>
        <begin position="213"/>
        <end position="252"/>
    </location>
</feature>
<dbReference type="GeneID" id="126883604"/>
<evidence type="ECO:0000313" key="3">
    <source>
        <dbReference type="EnsemblMetazoa" id="XP_050505212.1"/>
    </source>
</evidence>
<proteinExistence type="predicted"/>
<accession>A0ABM5K4U9</accession>
<evidence type="ECO:0000259" key="2">
    <source>
        <dbReference type="Pfam" id="PF26634"/>
    </source>
</evidence>
<feature type="region of interest" description="Disordered" evidence="1">
    <location>
        <begin position="52"/>
        <end position="81"/>
    </location>
</feature>